<dbReference type="SMART" id="SM00060">
    <property type="entry name" value="FN3"/>
    <property type="match status" value="1"/>
</dbReference>
<accession>A0A556U5S5</accession>
<dbReference type="AlphaFoldDB" id="A0A556U5S5"/>
<dbReference type="OrthoDB" id="8945484at2759"/>
<evidence type="ECO:0000259" key="2">
    <source>
        <dbReference type="PROSITE" id="PS50853"/>
    </source>
</evidence>
<dbReference type="InterPro" id="IPR013783">
    <property type="entry name" value="Ig-like_fold"/>
</dbReference>
<dbReference type="PROSITE" id="PS50853">
    <property type="entry name" value="FN3"/>
    <property type="match status" value="1"/>
</dbReference>
<sequence length="462" mass="52372">MTCSSPAISVMLNNSVKYTSPIVQKKIRLAEQLTLSWPRVNDNKGAIHEIRWKKINDSWQNIPPPKASFGGVSYNLSLNIPCYPTINKTISKNTFKIVATYSEVKVTIVAINNIGSSPIQEIIIPPVEHLKYCHNDSHRNSPQKGKHYCLEWYKLEDGETRPAKVNISWIRWNNDMLKDIKRGMKKSERYYYYLHTGRHQRRHTSIRCPVYSAEDVPASQPKNVTVFNITCDSAVLSWQSIPVQEQHGFLMDYVIRILKEGDTEIGYYEVTANESSFLLSNLEPGSSYTLSIAGRTKIGEGPNSTRTFFTLSLLKSKLLPIIPNPVISPAAIPHMDNQNMKPLSEVLDKVILLRHDDQDKLSHCPKQKLTLLHDCEVSVEEEEEDDKEDEEDESHFIGLISSDIPSSFPNPNYKGQLLQFTESLGITDKGQMENCGVNLPLYKNGLFFENGALDNEGMSVQL</sequence>
<dbReference type="EMBL" id="VCAZ01000051">
    <property type="protein sequence ID" value="TSM94687.1"/>
    <property type="molecule type" value="Genomic_DNA"/>
</dbReference>
<dbReference type="InterPro" id="IPR003961">
    <property type="entry name" value="FN3_dom"/>
</dbReference>
<reference evidence="3 4" key="1">
    <citation type="journal article" date="2019" name="Genome Biol. Evol.">
        <title>Whole-Genome Sequencing of the Giant Devil Catfish, Bagarius yarrelli.</title>
        <authorList>
            <person name="Jiang W."/>
            <person name="Lv Y."/>
            <person name="Cheng L."/>
            <person name="Yang K."/>
            <person name="Chao B."/>
            <person name="Wang X."/>
            <person name="Li Y."/>
            <person name="Pan X."/>
            <person name="You X."/>
            <person name="Zhang Y."/>
            <person name="Yang J."/>
            <person name="Li J."/>
            <person name="Zhang X."/>
            <person name="Liu S."/>
            <person name="Sun C."/>
            <person name="Yang J."/>
            <person name="Shi Q."/>
        </authorList>
    </citation>
    <scope>NUCLEOTIDE SEQUENCE [LARGE SCALE GENOMIC DNA]</scope>
    <source>
        <strain evidence="3">JWS20170419001</strain>
        <tissue evidence="3">Muscle</tissue>
    </source>
</reference>
<gene>
    <name evidence="3" type="ORF">Baya_8482</name>
</gene>
<dbReference type="SUPFAM" id="SSF49265">
    <property type="entry name" value="Fibronectin type III"/>
    <property type="match status" value="1"/>
</dbReference>
<dbReference type="CDD" id="cd00063">
    <property type="entry name" value="FN3"/>
    <property type="match status" value="1"/>
</dbReference>
<dbReference type="InterPro" id="IPR053073">
    <property type="entry name" value="IL11/IL27_subunit_beta"/>
</dbReference>
<keyword evidence="4" id="KW-1185">Reference proteome</keyword>
<evidence type="ECO:0000313" key="4">
    <source>
        <dbReference type="Proteomes" id="UP000319801"/>
    </source>
</evidence>
<proteinExistence type="predicted"/>
<dbReference type="Gene3D" id="2.60.40.10">
    <property type="entry name" value="Immunoglobulins"/>
    <property type="match status" value="1"/>
</dbReference>
<evidence type="ECO:0000313" key="3">
    <source>
        <dbReference type="EMBL" id="TSM94687.1"/>
    </source>
</evidence>
<protein>
    <submittedName>
        <fullName evidence="3">Tyrosine-protein phosphatase Lar</fullName>
    </submittedName>
</protein>
<dbReference type="InterPro" id="IPR036116">
    <property type="entry name" value="FN3_sf"/>
</dbReference>
<dbReference type="Proteomes" id="UP000319801">
    <property type="component" value="Unassembled WGS sequence"/>
</dbReference>
<evidence type="ECO:0000256" key="1">
    <source>
        <dbReference type="ARBA" id="ARBA00022737"/>
    </source>
</evidence>
<name>A0A556U5S5_BAGYA</name>
<dbReference type="PANTHER" id="PTHR48483">
    <property type="entry name" value="INTERLEUKIN-27 SUBUNIT BETA"/>
    <property type="match status" value="1"/>
</dbReference>
<organism evidence="3 4">
    <name type="scientific">Bagarius yarrelli</name>
    <name type="common">Goonch</name>
    <name type="synonym">Bagrus yarrelli</name>
    <dbReference type="NCBI Taxonomy" id="175774"/>
    <lineage>
        <taxon>Eukaryota</taxon>
        <taxon>Metazoa</taxon>
        <taxon>Chordata</taxon>
        <taxon>Craniata</taxon>
        <taxon>Vertebrata</taxon>
        <taxon>Euteleostomi</taxon>
        <taxon>Actinopterygii</taxon>
        <taxon>Neopterygii</taxon>
        <taxon>Teleostei</taxon>
        <taxon>Ostariophysi</taxon>
        <taxon>Siluriformes</taxon>
        <taxon>Sisoridae</taxon>
        <taxon>Sisorinae</taxon>
        <taxon>Bagarius</taxon>
    </lineage>
</organism>
<feature type="domain" description="Fibronectin type-III" evidence="2">
    <location>
        <begin position="220"/>
        <end position="314"/>
    </location>
</feature>
<comment type="caution">
    <text evidence="3">The sequence shown here is derived from an EMBL/GenBank/DDBJ whole genome shotgun (WGS) entry which is preliminary data.</text>
</comment>
<keyword evidence="1" id="KW-0677">Repeat</keyword>
<dbReference type="PANTHER" id="PTHR48483:SF1">
    <property type="entry name" value="INTERLEUKIN-12 RECEPTOR SUBUNIT BETA-1-RELATED"/>
    <property type="match status" value="1"/>
</dbReference>
<dbReference type="Pfam" id="PF00041">
    <property type="entry name" value="fn3"/>
    <property type="match status" value="1"/>
</dbReference>
<dbReference type="FunFam" id="2.60.40.10:FF:000028">
    <property type="entry name" value="Neuronal cell adhesion molecule"/>
    <property type="match status" value="1"/>
</dbReference>